<evidence type="ECO:0000313" key="3">
    <source>
        <dbReference type="Proteomes" id="UP001161438"/>
    </source>
</evidence>
<sequence length="191" mass="21564">MAHYTPLMVMILVTATLVLLIVFFQDNDVILAYSVVSLFLSIIVLLVLLSSGGDATSSKDFKVKLLLEVITCKPAVKGKEWRIITHIMIHYLLDNSLLNTPYYFYCEKKCSKFFESLVEQNRSSKYSSSSTSAAENTQSLASENEVSNGVATSHIFTSDPDLEAYFINAAELFKEAQFEYWRKQYPDADLP</sequence>
<dbReference type="Pfam" id="PF00674">
    <property type="entry name" value="DUP"/>
    <property type="match status" value="1"/>
</dbReference>
<feature type="transmembrane region" description="Helical" evidence="1">
    <location>
        <begin position="7"/>
        <end position="24"/>
    </location>
</feature>
<keyword evidence="1" id="KW-0472">Membrane</keyword>
<dbReference type="RefSeq" id="XP_056080239.1">
    <property type="nucleotide sequence ID" value="XM_056226670.1"/>
</dbReference>
<accession>A0AA35IVV3</accession>
<dbReference type="EMBL" id="OX365757">
    <property type="protein sequence ID" value="CAI4037122.1"/>
    <property type="molecule type" value="Genomic_DNA"/>
</dbReference>
<protein>
    <submittedName>
        <fullName evidence="2">Uncharacterized protein</fullName>
    </submittedName>
</protein>
<dbReference type="GeneID" id="80916335"/>
<feature type="transmembrane region" description="Helical" evidence="1">
    <location>
        <begin position="30"/>
        <end position="49"/>
    </location>
</feature>
<reference evidence="2" key="1">
    <citation type="submission" date="2022-10" db="EMBL/GenBank/DDBJ databases">
        <authorList>
            <person name="Byrne P K."/>
        </authorList>
    </citation>
    <scope>NUCLEOTIDE SEQUENCE</scope>
    <source>
        <strain evidence="2">IFO1815</strain>
    </source>
</reference>
<evidence type="ECO:0000313" key="2">
    <source>
        <dbReference type="EMBL" id="CAI4037122.1"/>
    </source>
</evidence>
<dbReference type="Proteomes" id="UP001161438">
    <property type="component" value="Chromosome 1"/>
</dbReference>
<dbReference type="AlphaFoldDB" id="A0AA35IVV3"/>
<keyword evidence="1" id="KW-1133">Transmembrane helix</keyword>
<gene>
    <name evidence="2" type="primary">SMKI01G0810</name>
    <name evidence="2" type="ORF">SMKI_01G0810</name>
</gene>
<name>A0AA35IVV3_SACMI</name>
<proteinExistence type="predicted"/>
<dbReference type="InterPro" id="IPR001142">
    <property type="entry name" value="DUP/COS"/>
</dbReference>
<organism evidence="2 3">
    <name type="scientific">Saccharomyces mikatae IFO 1815</name>
    <dbReference type="NCBI Taxonomy" id="226126"/>
    <lineage>
        <taxon>Eukaryota</taxon>
        <taxon>Fungi</taxon>
        <taxon>Dikarya</taxon>
        <taxon>Ascomycota</taxon>
        <taxon>Saccharomycotina</taxon>
        <taxon>Saccharomycetes</taxon>
        <taxon>Saccharomycetales</taxon>
        <taxon>Saccharomycetaceae</taxon>
        <taxon>Saccharomyces</taxon>
    </lineage>
</organism>
<keyword evidence="3" id="KW-1185">Reference proteome</keyword>
<evidence type="ECO:0000256" key="1">
    <source>
        <dbReference type="SAM" id="Phobius"/>
    </source>
</evidence>
<keyword evidence="1" id="KW-0812">Transmembrane</keyword>